<dbReference type="EMBL" id="HBIR01014519">
    <property type="protein sequence ID" value="CAE0539060.1"/>
    <property type="molecule type" value="Transcribed_RNA"/>
</dbReference>
<dbReference type="GO" id="GO:0005524">
    <property type="term" value="F:ATP binding"/>
    <property type="evidence" value="ECO:0007669"/>
    <property type="project" value="UniProtKB-KW"/>
</dbReference>
<keyword evidence="1" id="KW-0547">Nucleotide-binding</keyword>
<proteinExistence type="predicted"/>
<protein>
    <recommendedName>
        <fullName evidence="7">YjeF C-terminal domain-containing protein</fullName>
    </recommendedName>
</protein>
<keyword evidence="3" id="KW-0521">NADP</keyword>
<evidence type="ECO:0000313" key="8">
    <source>
        <dbReference type="EMBL" id="CAE0539060.1"/>
    </source>
</evidence>
<dbReference type="GO" id="GO:0110051">
    <property type="term" value="P:metabolite repair"/>
    <property type="evidence" value="ECO:0007669"/>
    <property type="project" value="TreeGrafter"/>
</dbReference>
<evidence type="ECO:0000256" key="1">
    <source>
        <dbReference type="ARBA" id="ARBA00022741"/>
    </source>
</evidence>
<dbReference type="InterPro" id="IPR000631">
    <property type="entry name" value="CARKD"/>
</dbReference>
<accession>A0A7S3RZH2</accession>
<dbReference type="InterPro" id="IPR029056">
    <property type="entry name" value="Ribokinase-like"/>
</dbReference>
<name>A0A7S3RZH2_EMIHU</name>
<dbReference type="Pfam" id="PF01256">
    <property type="entry name" value="Carb_kinase"/>
    <property type="match status" value="1"/>
</dbReference>
<keyword evidence="5" id="KW-0456">Lyase</keyword>
<evidence type="ECO:0000256" key="4">
    <source>
        <dbReference type="ARBA" id="ARBA00023027"/>
    </source>
</evidence>
<dbReference type="SUPFAM" id="SSF53613">
    <property type="entry name" value="Ribokinase-like"/>
    <property type="match status" value="1"/>
</dbReference>
<keyword evidence="2" id="KW-0067">ATP-binding</keyword>
<feature type="domain" description="YjeF C-terminal" evidence="7">
    <location>
        <begin position="8"/>
        <end position="81"/>
    </location>
</feature>
<evidence type="ECO:0000256" key="2">
    <source>
        <dbReference type="ARBA" id="ARBA00022840"/>
    </source>
</evidence>
<dbReference type="PANTHER" id="PTHR12592:SF0">
    <property type="entry name" value="ATP-DEPENDENT (S)-NAD(P)H-HYDRATE DEHYDRATASE"/>
    <property type="match status" value="1"/>
</dbReference>
<gene>
    <name evidence="8" type="ORF">EHUX00137_LOCUS10719</name>
</gene>
<dbReference type="GO" id="GO:0047453">
    <property type="term" value="F:ATP-dependent NAD(P)H-hydrate dehydratase activity"/>
    <property type="evidence" value="ECO:0007669"/>
    <property type="project" value="TreeGrafter"/>
</dbReference>
<keyword evidence="4" id="KW-0520">NAD</keyword>
<feature type="compositionally biased region" description="Basic and acidic residues" evidence="6">
    <location>
        <begin position="235"/>
        <end position="245"/>
    </location>
</feature>
<reference evidence="8" key="1">
    <citation type="submission" date="2021-01" db="EMBL/GenBank/DDBJ databases">
        <authorList>
            <person name="Corre E."/>
            <person name="Pelletier E."/>
            <person name="Niang G."/>
            <person name="Scheremetjew M."/>
            <person name="Finn R."/>
            <person name="Kale V."/>
            <person name="Holt S."/>
            <person name="Cochrane G."/>
            <person name="Meng A."/>
            <person name="Brown T."/>
            <person name="Cohen L."/>
        </authorList>
    </citation>
    <scope>NUCLEOTIDE SEQUENCE</scope>
    <source>
        <strain evidence="8">379</strain>
    </source>
</reference>
<evidence type="ECO:0000256" key="3">
    <source>
        <dbReference type="ARBA" id="ARBA00022857"/>
    </source>
</evidence>
<dbReference type="AlphaFoldDB" id="A0A7S3RZH2"/>
<evidence type="ECO:0000259" key="7">
    <source>
        <dbReference type="PROSITE" id="PS51383"/>
    </source>
</evidence>
<dbReference type="Gene3D" id="3.40.1190.20">
    <property type="match status" value="1"/>
</dbReference>
<evidence type="ECO:0000256" key="6">
    <source>
        <dbReference type="SAM" id="MobiDB-lite"/>
    </source>
</evidence>
<organism evidence="8">
    <name type="scientific">Emiliania huxleyi</name>
    <name type="common">Coccolithophore</name>
    <name type="synonym">Pontosphaera huxleyi</name>
    <dbReference type="NCBI Taxonomy" id="2903"/>
    <lineage>
        <taxon>Eukaryota</taxon>
        <taxon>Haptista</taxon>
        <taxon>Haptophyta</taxon>
        <taxon>Prymnesiophyceae</taxon>
        <taxon>Isochrysidales</taxon>
        <taxon>Noelaerhabdaceae</taxon>
        <taxon>Emiliania</taxon>
    </lineage>
</organism>
<dbReference type="PANTHER" id="PTHR12592">
    <property type="entry name" value="ATP-DEPENDENT (S)-NAD(P)H-HYDRATE DEHYDRATASE FAMILY MEMBER"/>
    <property type="match status" value="1"/>
</dbReference>
<sequence length="245" mass="26115">MGPRLAVSPQQLRVLVPPLVATSYKGSSGKVGVVGGCFEYTGAPFYAALTALKLGADLSHVFCDEAAAVPLKSYSPELIVHGCLRGAPEVRTRIRDATSELPKAVHSCHCPAQVDLAEVARQADEVSKWFPALTARAVPSSTQSHPRLDQNGASPGACRRPRPRPRRDHAGGGRPPPRARGARLAAHTLLYPSPVVLLSFQPTPTRTQPSPPDPRCAPRCRALSTPTGCGASMDSRPRLTEIDRD</sequence>
<dbReference type="PROSITE" id="PS51383">
    <property type="entry name" value="YJEF_C_3"/>
    <property type="match status" value="1"/>
</dbReference>
<feature type="region of interest" description="Disordered" evidence="6">
    <location>
        <begin position="137"/>
        <end position="180"/>
    </location>
</feature>
<evidence type="ECO:0000256" key="5">
    <source>
        <dbReference type="ARBA" id="ARBA00023239"/>
    </source>
</evidence>
<feature type="region of interest" description="Disordered" evidence="6">
    <location>
        <begin position="200"/>
        <end position="245"/>
    </location>
</feature>